<dbReference type="Proteomes" id="UP000198757">
    <property type="component" value="Unassembled WGS sequence"/>
</dbReference>
<protein>
    <submittedName>
        <fullName evidence="1">Uncharacterized protein</fullName>
    </submittedName>
</protein>
<gene>
    <name evidence="1" type="ORF">SAMN04487894_109127</name>
</gene>
<dbReference type="EMBL" id="FMZO01000009">
    <property type="protein sequence ID" value="SDD46205.1"/>
    <property type="molecule type" value="Genomic_DNA"/>
</dbReference>
<proteinExistence type="predicted"/>
<dbReference type="AlphaFoldDB" id="A0A1G6UZY6"/>
<organism evidence="1 2">
    <name type="scientific">Niabella drilacis (strain DSM 25811 / CCM 8410 / CCUG 62505 / LMG 26954 / E90)</name>
    <dbReference type="NCBI Taxonomy" id="1285928"/>
    <lineage>
        <taxon>Bacteria</taxon>
        <taxon>Pseudomonadati</taxon>
        <taxon>Bacteroidota</taxon>
        <taxon>Chitinophagia</taxon>
        <taxon>Chitinophagales</taxon>
        <taxon>Chitinophagaceae</taxon>
        <taxon>Niabella</taxon>
    </lineage>
</organism>
<evidence type="ECO:0000313" key="2">
    <source>
        <dbReference type="Proteomes" id="UP000198757"/>
    </source>
</evidence>
<dbReference type="STRING" id="1285928.SAMN04487894_109127"/>
<name>A0A1G6UZY6_NIADE</name>
<keyword evidence="2" id="KW-1185">Reference proteome</keyword>
<dbReference type="OrthoDB" id="766447at2"/>
<reference evidence="2" key="1">
    <citation type="submission" date="2016-10" db="EMBL/GenBank/DDBJ databases">
        <authorList>
            <person name="Varghese N."/>
            <person name="Submissions S."/>
        </authorList>
    </citation>
    <scope>NUCLEOTIDE SEQUENCE [LARGE SCALE GENOMIC DNA]</scope>
    <source>
        <strain evidence="2">DSM 25811 / CCM 8410 / LMG 26954 / E90</strain>
    </source>
</reference>
<evidence type="ECO:0000313" key="1">
    <source>
        <dbReference type="EMBL" id="SDD46205.1"/>
    </source>
</evidence>
<dbReference type="RefSeq" id="WP_090391264.1">
    <property type="nucleotide sequence ID" value="NZ_FMZO01000009.1"/>
</dbReference>
<sequence>MKRPLIIGIILLGLNFCSCGFEERRKQLDEREQALKARETAVMLKEKALKLLEDSLKLNIARIDSVSNLPAEQSVPLPDSLAGNWNVTMVCTQTNCSGFAVGDIRKETWLIAGNETTVTVRAMQGDKLIRIYTGTFTGTDLKLSTPESETAQPSASMKVALKVEQRNKLSGQRLITQPDGCETIFKADMDRPKNQ</sequence>
<accession>A0A1G6UZY6</accession>